<gene>
    <name evidence="2" type="ORF">IEQ44_12570</name>
</gene>
<evidence type="ECO:0000313" key="3">
    <source>
        <dbReference type="Proteomes" id="UP000756387"/>
    </source>
</evidence>
<sequence length="374" mass="39874">MILPAHGRAPRPRRVATTASTGVAGLLLATTLTACSLLGGDSGGDSDSDSDAGSGDAPSKVVLLTHSSFELPEELVTQFESETGLELVVRAAGDAGQLATKLALTAGNPSGDATFGVDNTFASRVLEAGALAPHETTLPEGADDYALDQGADRLAPVDQSHVCLNVDTTWFSERDLEPPATLEDLTDRRYRGLTVVPGASTSSPGLAFMLTTRAAFGDEWTDYWADLMANDLKVVDGWSDAYYADFTGGSEKGKRPVVLSYDSSPAFTVTDDGEATRTAALLGTCFRQVEYAGVLEGADNPEGARELVEFLLGDDVQAALPTAMYVRPVSSQVEVPEEWSRFAPEPEESWEVSPEDISEQREAWLTEWTEVVTR</sequence>
<accession>A0ABR9RWJ7</accession>
<dbReference type="SUPFAM" id="SSF53850">
    <property type="entry name" value="Periplasmic binding protein-like II"/>
    <property type="match status" value="1"/>
</dbReference>
<comment type="caution">
    <text evidence="2">The sequence shown here is derived from an EMBL/GenBank/DDBJ whole genome shotgun (WGS) entry which is preliminary data.</text>
</comment>
<reference evidence="2 3" key="1">
    <citation type="submission" date="2020-10" db="EMBL/GenBank/DDBJ databases">
        <title>Nocardioides sp. isolated from sludge.</title>
        <authorList>
            <person name="Zhang X."/>
        </authorList>
    </citation>
    <scope>NUCLEOTIDE SEQUENCE [LARGE SCALE GENOMIC DNA]</scope>
    <source>
        <strain evidence="2 3">Y6</strain>
    </source>
</reference>
<keyword evidence="3" id="KW-1185">Reference proteome</keyword>
<protein>
    <submittedName>
        <fullName evidence="2">Thiamine ABC transporter substrate-binding protein</fullName>
    </submittedName>
</protein>
<organism evidence="2 3">
    <name type="scientific">Nocardioides malaquae</name>
    <dbReference type="NCBI Taxonomy" id="2773426"/>
    <lineage>
        <taxon>Bacteria</taxon>
        <taxon>Bacillati</taxon>
        <taxon>Actinomycetota</taxon>
        <taxon>Actinomycetes</taxon>
        <taxon>Propionibacteriales</taxon>
        <taxon>Nocardioidaceae</taxon>
        <taxon>Nocardioides</taxon>
    </lineage>
</organism>
<dbReference type="Gene3D" id="3.40.190.10">
    <property type="entry name" value="Periplasmic binding protein-like II"/>
    <property type="match status" value="2"/>
</dbReference>
<dbReference type="PANTHER" id="PTHR30006">
    <property type="entry name" value="THIAMINE-BINDING PERIPLASMIC PROTEIN-RELATED"/>
    <property type="match status" value="1"/>
</dbReference>
<dbReference type="Proteomes" id="UP000756387">
    <property type="component" value="Unassembled WGS sequence"/>
</dbReference>
<proteinExistence type="predicted"/>
<dbReference type="RefSeq" id="WP_193638806.1">
    <property type="nucleotide sequence ID" value="NZ_JADCSA010000012.1"/>
</dbReference>
<dbReference type="PANTHER" id="PTHR30006:SF2">
    <property type="entry name" value="ABC TRANSPORTER SUBSTRATE-BINDING PROTEIN"/>
    <property type="match status" value="1"/>
</dbReference>
<dbReference type="InterPro" id="IPR006059">
    <property type="entry name" value="SBP"/>
</dbReference>
<dbReference type="InterPro" id="IPR005948">
    <property type="entry name" value="ThiB-like"/>
</dbReference>
<dbReference type="EMBL" id="JADCSA010000012">
    <property type="protein sequence ID" value="MBE7325485.1"/>
    <property type="molecule type" value="Genomic_DNA"/>
</dbReference>
<evidence type="ECO:0000256" key="1">
    <source>
        <dbReference type="ARBA" id="ARBA00022729"/>
    </source>
</evidence>
<evidence type="ECO:0000313" key="2">
    <source>
        <dbReference type="EMBL" id="MBE7325485.1"/>
    </source>
</evidence>
<keyword evidence="1" id="KW-0732">Signal</keyword>
<dbReference type="Pfam" id="PF13416">
    <property type="entry name" value="SBP_bac_8"/>
    <property type="match status" value="1"/>
</dbReference>
<dbReference type="NCBIfam" id="TIGR01254">
    <property type="entry name" value="sfuA"/>
    <property type="match status" value="1"/>
</dbReference>
<name>A0ABR9RWJ7_9ACTN</name>